<gene>
    <name evidence="1" type="primary">traF</name>
    <name evidence="1" type="ORF">COR51_22505</name>
</gene>
<dbReference type="Pfam" id="PF13728">
    <property type="entry name" value="TraF"/>
    <property type="match status" value="1"/>
</dbReference>
<keyword evidence="2" id="KW-1185">Reference proteome</keyword>
<name>A0ABX5D6U2_9VIBR</name>
<dbReference type="Proteomes" id="UP000238163">
    <property type="component" value="Unassembled WGS sequence"/>
</dbReference>
<dbReference type="NCBIfam" id="TIGR02739">
    <property type="entry name" value="TraF"/>
    <property type="match status" value="1"/>
</dbReference>
<dbReference type="RefSeq" id="WP_096444235.1">
    <property type="nucleotide sequence ID" value="NZ_NWTN01000022.1"/>
</dbReference>
<sequence>MEQTSSSWLDSQKKAFTQVCLFILILWATPTFANDAPKGWRWYNEPKPPVEVPITPPTTTPPNTITRVMSATEQMDWFHETFQEALNDATLNPNDMDKQLKVERFKQFISRKTAQTGMTFKQLLLAHPELSYIKDRPVEHAARSTYLSLEREKKVQAVHQMQQEGWGFFFVYQGEDALSQKLAPSMQAFADTYHIELLGISEDGTFIDTLRQNRRNDGKVVVPYTPALILVNPITSEFKPLAYGFISQNDLLGRFYNVATDYQAPDF</sequence>
<evidence type="ECO:0000313" key="2">
    <source>
        <dbReference type="Proteomes" id="UP000238163"/>
    </source>
</evidence>
<protein>
    <submittedName>
        <fullName evidence="1">Type-F conjugative transfer system pilin assembly protein TraF</fullName>
    </submittedName>
</protein>
<reference evidence="1 2" key="1">
    <citation type="submission" date="2018-03" db="EMBL/GenBank/DDBJ databases">
        <title>Genetic Diversity and Phenotypic Plasticity of AHL Mediated Quorum Sensing in Environmental Strains of Vibrio mediterranei.</title>
        <authorList>
            <person name="Lantoine F."/>
            <person name="Vouve F."/>
        </authorList>
    </citation>
    <scope>NUCLEOTIDE SEQUENCE [LARGE SCALE GENOMIC DNA]</scope>
    <source>
        <strain evidence="1 2">17LN0615E</strain>
    </source>
</reference>
<organism evidence="1 2">
    <name type="scientific">Vibrio mediterranei</name>
    <dbReference type="NCBI Taxonomy" id="689"/>
    <lineage>
        <taxon>Bacteria</taxon>
        <taxon>Pseudomonadati</taxon>
        <taxon>Pseudomonadota</taxon>
        <taxon>Gammaproteobacteria</taxon>
        <taxon>Vibrionales</taxon>
        <taxon>Vibrionaceae</taxon>
        <taxon>Vibrio</taxon>
    </lineage>
</organism>
<dbReference type="InterPro" id="IPR014110">
    <property type="entry name" value="TraF"/>
</dbReference>
<comment type="caution">
    <text evidence="1">The sequence shown here is derived from an EMBL/GenBank/DDBJ whole genome shotgun (WGS) entry which is preliminary data.</text>
</comment>
<proteinExistence type="predicted"/>
<dbReference type="EMBL" id="NWTN01000022">
    <property type="protein sequence ID" value="PRQ65398.1"/>
    <property type="molecule type" value="Genomic_DNA"/>
</dbReference>
<evidence type="ECO:0000313" key="1">
    <source>
        <dbReference type="EMBL" id="PRQ65398.1"/>
    </source>
</evidence>
<dbReference type="InterPro" id="IPR039555">
    <property type="entry name" value="TraF/TrbB"/>
</dbReference>
<accession>A0ABX5D6U2</accession>